<dbReference type="AlphaFoldDB" id="A0A834P7J2"/>
<reference evidence="4" key="1">
    <citation type="journal article" date="2020" name="G3 (Bethesda)">
        <title>High-Quality Assemblies for Three Invasive Social Wasps from the &lt;i&gt;Vespula&lt;/i&gt; Genus.</title>
        <authorList>
            <person name="Harrop T.W.R."/>
            <person name="Guhlin J."/>
            <person name="McLaughlin G.M."/>
            <person name="Permina E."/>
            <person name="Stockwell P."/>
            <person name="Gilligan J."/>
            <person name="Le Lec M.F."/>
            <person name="Gruber M.A.M."/>
            <person name="Quinn O."/>
            <person name="Lovegrove M."/>
            <person name="Duncan E.J."/>
            <person name="Remnant E.J."/>
            <person name="Van Eeckhoven J."/>
            <person name="Graham B."/>
            <person name="Knapp R.A."/>
            <person name="Langford K.W."/>
            <person name="Kronenberg Z."/>
            <person name="Press M.O."/>
            <person name="Eacker S.M."/>
            <person name="Wilson-Rankin E.E."/>
            <person name="Purcell J."/>
            <person name="Lester P.J."/>
            <person name="Dearden P.K."/>
        </authorList>
    </citation>
    <scope>NUCLEOTIDE SEQUENCE</scope>
    <source>
        <strain evidence="4">Volc-1</strain>
    </source>
</reference>
<feature type="domain" description="Ketosynthase family 3 (KS3)" evidence="3">
    <location>
        <begin position="62"/>
        <end position="271"/>
    </location>
</feature>
<dbReference type="InterPro" id="IPR014031">
    <property type="entry name" value="Ketoacyl_synth_C"/>
</dbReference>
<name>A0A834P7J2_VESPE</name>
<dbReference type="Gene3D" id="3.90.180.10">
    <property type="entry name" value="Medium-chain alcohol dehydrogenases, catalytic domain"/>
    <property type="match status" value="1"/>
</dbReference>
<dbReference type="EMBL" id="JACSDY010000003">
    <property type="protein sequence ID" value="KAF7431533.1"/>
    <property type="molecule type" value="Genomic_DNA"/>
</dbReference>
<dbReference type="Pfam" id="PF00109">
    <property type="entry name" value="ketoacyl-synt"/>
    <property type="match status" value="1"/>
</dbReference>
<organism evidence="4 5">
    <name type="scientific">Vespula pensylvanica</name>
    <name type="common">Western yellow jacket</name>
    <name type="synonym">Wasp</name>
    <dbReference type="NCBI Taxonomy" id="30213"/>
    <lineage>
        <taxon>Eukaryota</taxon>
        <taxon>Metazoa</taxon>
        <taxon>Ecdysozoa</taxon>
        <taxon>Arthropoda</taxon>
        <taxon>Hexapoda</taxon>
        <taxon>Insecta</taxon>
        <taxon>Pterygota</taxon>
        <taxon>Neoptera</taxon>
        <taxon>Endopterygota</taxon>
        <taxon>Hymenoptera</taxon>
        <taxon>Apocrita</taxon>
        <taxon>Aculeata</taxon>
        <taxon>Vespoidea</taxon>
        <taxon>Vespidae</taxon>
        <taxon>Vespinae</taxon>
        <taxon>Vespula</taxon>
    </lineage>
</organism>
<dbReference type="InterPro" id="IPR050091">
    <property type="entry name" value="PKS_NRPS_Biosynth_Enz"/>
</dbReference>
<dbReference type="PANTHER" id="PTHR43775:SF23">
    <property type="entry name" value="FATTY ACID SYNTHASE 3"/>
    <property type="match status" value="1"/>
</dbReference>
<sequence length="290" mass="33236">MQKYDSILIHASYYGIDQATINLALRKGCEIFTTMVTPEKHRFLKETFLSGFNLHLVTILDIAEKIEIYQNIMTEYEDTKKLYKFFKYSNPEPGEKEDVFGITNCNRDMMAQNISYWLGVTGPSYNVDTGCSSTLYAMDQAYRAIRTGECDYAIVTGSNLCLHPYTSLHFVRLGVLNQDGRCKVFDEDANEFLQNAKTVRRINARIIHNAMYSLHPACIPYIEAHNTRMKIEDSEELKSIDHISTKNKTNPLKIGSVNMTETSLEAETGIYVVKIQPDLLNRDNLYIFSK</sequence>
<accession>A0A834P7J2</accession>
<dbReference type="GO" id="GO:0004315">
    <property type="term" value="F:3-oxoacyl-[acyl-carrier-protein] synthase activity"/>
    <property type="evidence" value="ECO:0007669"/>
    <property type="project" value="InterPro"/>
</dbReference>
<dbReference type="GO" id="GO:0004312">
    <property type="term" value="F:fatty acid synthase activity"/>
    <property type="evidence" value="ECO:0007669"/>
    <property type="project" value="TreeGrafter"/>
</dbReference>
<dbReference type="SUPFAM" id="SSF53901">
    <property type="entry name" value="Thiolase-like"/>
    <property type="match status" value="1"/>
</dbReference>
<dbReference type="PROSITE" id="PS00606">
    <property type="entry name" value="KS3_1"/>
    <property type="match status" value="1"/>
</dbReference>
<proteinExistence type="inferred from homology"/>
<dbReference type="Gene3D" id="3.40.47.10">
    <property type="match status" value="1"/>
</dbReference>
<evidence type="ECO:0000313" key="5">
    <source>
        <dbReference type="Proteomes" id="UP000600918"/>
    </source>
</evidence>
<comment type="similarity">
    <text evidence="2">Belongs to the thiolase-like superfamily. Beta-ketoacyl-ACP synthases family.</text>
</comment>
<dbReference type="InterPro" id="IPR020841">
    <property type="entry name" value="PKS_Beta-ketoAc_synthase_dom"/>
</dbReference>
<dbReference type="PANTHER" id="PTHR43775">
    <property type="entry name" value="FATTY ACID SYNTHASE"/>
    <property type="match status" value="1"/>
</dbReference>
<keyword evidence="5" id="KW-1185">Reference proteome</keyword>
<evidence type="ECO:0000256" key="2">
    <source>
        <dbReference type="RuleBase" id="RU003694"/>
    </source>
</evidence>
<dbReference type="SMART" id="SM00825">
    <property type="entry name" value="PKS_KS"/>
    <property type="match status" value="1"/>
</dbReference>
<dbReference type="Proteomes" id="UP000600918">
    <property type="component" value="Unassembled WGS sequence"/>
</dbReference>
<gene>
    <name evidence="4" type="ORF">H0235_004457</name>
</gene>
<keyword evidence="1 2" id="KW-0808">Transferase</keyword>
<dbReference type="GO" id="GO:0006633">
    <property type="term" value="P:fatty acid biosynthetic process"/>
    <property type="evidence" value="ECO:0007669"/>
    <property type="project" value="InterPro"/>
</dbReference>
<protein>
    <recommendedName>
        <fullName evidence="3">Ketosynthase family 3 (KS3) domain-containing protein</fullName>
    </recommendedName>
</protein>
<evidence type="ECO:0000259" key="3">
    <source>
        <dbReference type="SMART" id="SM00825"/>
    </source>
</evidence>
<dbReference type="InterPro" id="IPR018201">
    <property type="entry name" value="Ketoacyl_synth_AS"/>
</dbReference>
<dbReference type="Pfam" id="PF02801">
    <property type="entry name" value="Ketoacyl-synt_C"/>
    <property type="match status" value="1"/>
</dbReference>
<evidence type="ECO:0000256" key="1">
    <source>
        <dbReference type="ARBA" id="ARBA00022679"/>
    </source>
</evidence>
<dbReference type="InterPro" id="IPR016039">
    <property type="entry name" value="Thiolase-like"/>
</dbReference>
<comment type="caution">
    <text evidence="4">The sequence shown here is derived from an EMBL/GenBank/DDBJ whole genome shotgun (WGS) entry which is preliminary data.</text>
</comment>
<evidence type="ECO:0000313" key="4">
    <source>
        <dbReference type="EMBL" id="KAF7431533.1"/>
    </source>
</evidence>
<dbReference type="InterPro" id="IPR014030">
    <property type="entry name" value="Ketoacyl_synth_N"/>
</dbReference>